<feature type="transmembrane region" description="Helical" evidence="10">
    <location>
        <begin position="87"/>
        <end position="104"/>
    </location>
</feature>
<keyword evidence="3 10" id="KW-0813">Transport</keyword>
<evidence type="ECO:0000256" key="1">
    <source>
        <dbReference type="ARBA" id="ARBA00004651"/>
    </source>
</evidence>
<dbReference type="InterPro" id="IPR023954">
    <property type="entry name" value="C4_dicarb_transport"/>
</dbReference>
<keyword evidence="7 10" id="KW-0769">Symport</keyword>
<feature type="transmembrane region" description="Helical" evidence="10">
    <location>
        <begin position="392"/>
        <end position="415"/>
    </location>
</feature>
<accession>A0A3M4AK85</accession>
<evidence type="ECO:0000256" key="4">
    <source>
        <dbReference type="ARBA" id="ARBA00022475"/>
    </source>
</evidence>
<evidence type="ECO:0000256" key="6">
    <source>
        <dbReference type="ARBA" id="ARBA00022692"/>
    </source>
</evidence>
<sequence length="481" mass="50892">MYLQTSQTTNPSSAGGFAIQVSWAMADICHTGRLRNFAMTTRQPIYKSLYFQVIVAIVIGILLGHFYPETGVALKPLGDGFIKLIKMVIAPIIFCTVVSGIAGMQSMKSVGKTGGYALLYFEVVSTVALLIGLIVVNVVQPGAGMHIDVATLDASKVAAYVTAGKDQSIVGFILNVIPNTIVGAFANGDILQVLMFSVIFGFALHRLGAYGKPVLDFIDRFAHVMFNIINMIMKLAPIGALGAMAFTIGAYGVGSLVQLGQLMICFYITCLLFVLVVLGGICRAHGFSVIKLIRYIREELLIVLGTSSSESALPRMLIKMERLGAKKSVVGLVIPTGYSFNLDGTSIYLTMAAVFIAQATDTHMDITHQITLLLVLLLSSKGAAGVTGSGFIVLAATLSAVGHLPVAGLALILGIDRFMSEARALTNLVGNAVATIVVAKWVKELDTDKLQSELASGGTGISETREIDDLGVAEGPAPVVK</sequence>
<dbReference type="GO" id="GO:0015141">
    <property type="term" value="F:succinate transmembrane transporter activity"/>
    <property type="evidence" value="ECO:0007669"/>
    <property type="project" value="TreeGrafter"/>
</dbReference>
<comment type="subcellular location">
    <subcellularLocation>
        <location evidence="1 10">Cell membrane</location>
        <topology evidence="1 10">Multi-pass membrane protein</topology>
    </subcellularLocation>
</comment>
<feature type="transmembrane region" description="Helical" evidence="10">
    <location>
        <begin position="259"/>
        <end position="279"/>
    </location>
</feature>
<dbReference type="AlphaFoldDB" id="A0A3M4AK85"/>
<dbReference type="Proteomes" id="UP000276587">
    <property type="component" value="Unassembled WGS sequence"/>
</dbReference>
<dbReference type="Pfam" id="PF00375">
    <property type="entry name" value="SDF"/>
    <property type="match status" value="1"/>
</dbReference>
<comment type="similarity">
    <text evidence="2 10">Belongs to the dicarboxylate/amino acid:cation symporter (DAACS) (TC 2.A.23) family.</text>
</comment>
<dbReference type="GO" id="GO:0005886">
    <property type="term" value="C:plasma membrane"/>
    <property type="evidence" value="ECO:0007669"/>
    <property type="project" value="UniProtKB-SubCell"/>
</dbReference>
<dbReference type="NCBIfam" id="NF002461">
    <property type="entry name" value="PRK01663.1"/>
    <property type="match status" value="1"/>
</dbReference>
<evidence type="ECO:0000256" key="2">
    <source>
        <dbReference type="ARBA" id="ARBA00006148"/>
    </source>
</evidence>
<dbReference type="InterPro" id="IPR001991">
    <property type="entry name" value="Na-dicarboxylate_symporter"/>
</dbReference>
<dbReference type="NCBIfam" id="NF009587">
    <property type="entry name" value="PRK13027.1"/>
    <property type="match status" value="1"/>
</dbReference>
<dbReference type="GO" id="GO:0015138">
    <property type="term" value="F:fumarate transmembrane transporter activity"/>
    <property type="evidence" value="ECO:0007669"/>
    <property type="project" value="TreeGrafter"/>
</dbReference>
<dbReference type="GO" id="GO:0015366">
    <property type="term" value="F:malate:proton symporter activity"/>
    <property type="evidence" value="ECO:0007669"/>
    <property type="project" value="TreeGrafter"/>
</dbReference>
<feature type="transmembrane region" description="Helical" evidence="10">
    <location>
        <begin position="338"/>
        <end position="357"/>
    </location>
</feature>
<dbReference type="InterPro" id="IPR018107">
    <property type="entry name" value="Na-dicarboxylate_symporter_CS"/>
</dbReference>
<evidence type="ECO:0000256" key="10">
    <source>
        <dbReference type="HAMAP-Rule" id="MF_01300"/>
    </source>
</evidence>
<evidence type="ECO:0000256" key="7">
    <source>
        <dbReference type="ARBA" id="ARBA00022847"/>
    </source>
</evidence>
<evidence type="ECO:0000256" key="9">
    <source>
        <dbReference type="ARBA" id="ARBA00023136"/>
    </source>
</evidence>
<keyword evidence="12" id="KW-1185">Reference proteome</keyword>
<dbReference type="FunFam" id="1.10.3860.10:FF:000001">
    <property type="entry name" value="C4-dicarboxylate transport protein"/>
    <property type="match status" value="1"/>
</dbReference>
<gene>
    <name evidence="10" type="primary">dctA</name>
    <name evidence="11" type="ORF">ALQ29_05358</name>
</gene>
<keyword evidence="4 10" id="KW-1003">Cell membrane</keyword>
<feature type="transmembrane region" description="Helical" evidence="10">
    <location>
        <begin position="231"/>
        <end position="253"/>
    </location>
</feature>
<evidence type="ECO:0000313" key="12">
    <source>
        <dbReference type="Proteomes" id="UP000276587"/>
    </source>
</evidence>
<dbReference type="InterPro" id="IPR036458">
    <property type="entry name" value="Na:dicarbo_symporter_sf"/>
</dbReference>
<keyword evidence="6 10" id="KW-0812">Transmembrane</keyword>
<evidence type="ECO:0000256" key="3">
    <source>
        <dbReference type="ARBA" id="ARBA00022448"/>
    </source>
</evidence>
<dbReference type="Gene3D" id="1.10.3860.10">
    <property type="entry name" value="Sodium:dicarboxylate symporter"/>
    <property type="match status" value="1"/>
</dbReference>
<feature type="transmembrane region" description="Helical" evidence="10">
    <location>
        <begin position="49"/>
        <end position="67"/>
    </location>
</feature>
<dbReference type="GO" id="GO:0070778">
    <property type="term" value="P:L-aspartate transmembrane transport"/>
    <property type="evidence" value="ECO:0007669"/>
    <property type="project" value="TreeGrafter"/>
</dbReference>
<dbReference type="PANTHER" id="PTHR42865:SF1">
    <property type="entry name" value="AEROBIC C4-DICARBOXYLATE TRANSPORT PROTEIN"/>
    <property type="match status" value="1"/>
</dbReference>
<dbReference type="SUPFAM" id="SSF118215">
    <property type="entry name" value="Proton glutamate symport protein"/>
    <property type="match status" value="1"/>
</dbReference>
<evidence type="ECO:0000256" key="5">
    <source>
        <dbReference type="ARBA" id="ARBA00022519"/>
    </source>
</evidence>
<dbReference type="PANTHER" id="PTHR42865">
    <property type="entry name" value="PROTON/GLUTAMATE-ASPARTATE SYMPORTER"/>
    <property type="match status" value="1"/>
</dbReference>
<keyword evidence="8 10" id="KW-1133">Transmembrane helix</keyword>
<dbReference type="EMBL" id="RBQF01000231">
    <property type="protein sequence ID" value="RMP06805.1"/>
    <property type="molecule type" value="Genomic_DNA"/>
</dbReference>
<evidence type="ECO:0000313" key="11">
    <source>
        <dbReference type="EMBL" id="RMP06805.1"/>
    </source>
</evidence>
<name>A0A3M4AK85_PSEMA</name>
<protein>
    <recommendedName>
        <fullName evidence="10">C4-dicarboxylate transport protein</fullName>
    </recommendedName>
</protein>
<reference evidence="11 12" key="1">
    <citation type="submission" date="2018-08" db="EMBL/GenBank/DDBJ databases">
        <title>Recombination of ecologically and evolutionarily significant loci maintains genetic cohesion in the Pseudomonas syringae species complex.</title>
        <authorList>
            <person name="Dillon M."/>
            <person name="Thakur S."/>
            <person name="Almeida R.N.D."/>
            <person name="Weir B.S."/>
            <person name="Guttman D.S."/>
        </authorList>
    </citation>
    <scope>NUCLEOTIDE SEQUENCE [LARGE SCALE GENOMIC DNA]</scope>
    <source>
        <strain evidence="11 12">ICMP 3555</strain>
    </source>
</reference>
<keyword evidence="9 10" id="KW-0472">Membrane</keyword>
<evidence type="ECO:0000256" key="8">
    <source>
        <dbReference type="ARBA" id="ARBA00022989"/>
    </source>
</evidence>
<dbReference type="PROSITE" id="PS00714">
    <property type="entry name" value="NA_DICARBOXYL_SYMP_2"/>
    <property type="match status" value="1"/>
</dbReference>
<proteinExistence type="inferred from homology"/>
<comment type="function">
    <text evidence="10">Responsible for the transport of dicarboxylates such as succinate, fumarate, and malate across the membrane.</text>
</comment>
<dbReference type="PROSITE" id="PS00713">
    <property type="entry name" value="NA_DICARBOXYL_SYMP_1"/>
    <property type="match status" value="1"/>
</dbReference>
<comment type="caution">
    <text evidence="11">The sequence shown here is derived from an EMBL/GenBank/DDBJ whole genome shotgun (WGS) entry which is preliminary data.</text>
</comment>
<organism evidence="11 12">
    <name type="scientific">Pseudomonas marginalis pv. marginalis</name>
    <dbReference type="NCBI Taxonomy" id="97473"/>
    <lineage>
        <taxon>Bacteria</taxon>
        <taxon>Pseudomonadati</taxon>
        <taxon>Pseudomonadota</taxon>
        <taxon>Gammaproteobacteria</taxon>
        <taxon>Pseudomonadales</taxon>
        <taxon>Pseudomonadaceae</taxon>
        <taxon>Pseudomonas</taxon>
    </lineage>
</organism>
<dbReference type="PRINTS" id="PR00173">
    <property type="entry name" value="EDTRNSPORT"/>
</dbReference>
<dbReference type="HAMAP" id="MF_01300">
    <property type="entry name" value="C4_dicarb_transport"/>
    <property type="match status" value="1"/>
</dbReference>
<feature type="transmembrane region" description="Helical" evidence="10">
    <location>
        <begin position="116"/>
        <end position="139"/>
    </location>
</feature>
<feature type="transmembrane region" description="Helical" evidence="10">
    <location>
        <begin position="190"/>
        <end position="210"/>
    </location>
</feature>
<keyword evidence="5" id="KW-0997">Cell inner membrane</keyword>